<dbReference type="PROSITE" id="PS00518">
    <property type="entry name" value="ZF_RING_1"/>
    <property type="match status" value="1"/>
</dbReference>
<comment type="pathway">
    <text evidence="4">Protein modification; protein ubiquitination.</text>
</comment>
<evidence type="ECO:0000256" key="3">
    <source>
        <dbReference type="ARBA" id="ARBA00003976"/>
    </source>
</evidence>
<dbReference type="EC" id="2.3.2.31" evidence="6"/>
<evidence type="ECO:0000256" key="12">
    <source>
        <dbReference type="ARBA" id="ARBA00022833"/>
    </source>
</evidence>
<keyword evidence="7" id="KW-0808">Transferase</keyword>
<dbReference type="GO" id="GO:0016567">
    <property type="term" value="P:protein ubiquitination"/>
    <property type="evidence" value="ECO:0007669"/>
    <property type="project" value="UniProtKB-UniPathway"/>
</dbReference>
<keyword evidence="10 13" id="KW-0863">Zinc-finger</keyword>
<organism evidence="16 17">
    <name type="scientific">Malus domestica</name>
    <name type="common">Apple</name>
    <name type="synonym">Pyrus malus</name>
    <dbReference type="NCBI Taxonomy" id="3750"/>
    <lineage>
        <taxon>Eukaryota</taxon>
        <taxon>Viridiplantae</taxon>
        <taxon>Streptophyta</taxon>
        <taxon>Embryophyta</taxon>
        <taxon>Tracheophyta</taxon>
        <taxon>Spermatophyta</taxon>
        <taxon>Magnoliopsida</taxon>
        <taxon>eudicotyledons</taxon>
        <taxon>Gunneridae</taxon>
        <taxon>Pentapetalae</taxon>
        <taxon>rosids</taxon>
        <taxon>fabids</taxon>
        <taxon>Rosales</taxon>
        <taxon>Rosaceae</taxon>
        <taxon>Amygdaloideae</taxon>
        <taxon>Maleae</taxon>
        <taxon>Malus</taxon>
    </lineage>
</organism>
<evidence type="ECO:0000256" key="2">
    <source>
        <dbReference type="ARBA" id="ARBA00001947"/>
    </source>
</evidence>
<evidence type="ECO:0000313" key="16">
    <source>
        <dbReference type="EMBL" id="RXI04695.1"/>
    </source>
</evidence>
<keyword evidence="9" id="KW-0677">Repeat</keyword>
<evidence type="ECO:0000256" key="1">
    <source>
        <dbReference type="ARBA" id="ARBA00001798"/>
    </source>
</evidence>
<protein>
    <recommendedName>
        <fullName evidence="6">RBR-type E3 ubiquitin transferase</fullName>
        <ecNumber evidence="6">2.3.2.31</ecNumber>
    </recommendedName>
</protein>
<feature type="domain" description="RING-type" evidence="15">
    <location>
        <begin position="3"/>
        <end position="223"/>
    </location>
</feature>
<dbReference type="CDD" id="cd22582">
    <property type="entry name" value="BRcat_RBR_unk"/>
    <property type="match status" value="1"/>
</dbReference>
<evidence type="ECO:0000313" key="17">
    <source>
        <dbReference type="Proteomes" id="UP000290289"/>
    </source>
</evidence>
<name>A0A498KG07_MALDO</name>
<dbReference type="GO" id="GO:0008270">
    <property type="term" value="F:zinc ion binding"/>
    <property type="evidence" value="ECO:0007669"/>
    <property type="project" value="UniProtKB-KW"/>
</dbReference>
<feature type="domain" description="RING-type" evidence="14">
    <location>
        <begin position="7"/>
        <end position="51"/>
    </location>
</feature>
<comment type="similarity">
    <text evidence="5">Belongs to the RBR family. Ariadne subfamily.</text>
</comment>
<evidence type="ECO:0000256" key="6">
    <source>
        <dbReference type="ARBA" id="ARBA00012251"/>
    </source>
</evidence>
<sequence length="276" mass="31502">MSVKETCLICFEDNDVARMLSIGTCQHKYCLPCLKHHVEINLQNGIVAQCPHKDCKCEVNVDSCKTFLSSELANVLIERIKESSIPVTEKVYCPFPRCSALMSKQEVLENTKTSFVSEGGRKCVKCKHYFCINCKVPWHYDMSCYDFQRSEMYSCVEDQLLKSFASKKLWRQCSKCNHMVELESGQYVNIAGKVILFYMLSQDLDTNAIFSCKDISTFLRRKLRKGFTHADISFAILVEPNGRTSMQPVPALSGTSILLSGRDKECDMTLYVNKHM</sequence>
<keyword evidence="11" id="KW-0833">Ubl conjugation pathway</keyword>
<evidence type="ECO:0000259" key="15">
    <source>
        <dbReference type="PROSITE" id="PS51873"/>
    </source>
</evidence>
<dbReference type="InterPro" id="IPR001841">
    <property type="entry name" value="Znf_RING"/>
</dbReference>
<keyword evidence="8" id="KW-0479">Metal-binding</keyword>
<comment type="function">
    <text evidence="3">Might act as an E3 ubiquitin-protein ligase, or as part of E3 complex, which accepts ubiquitin from specific E2 ubiquitin-conjugating enzymes and then transfers it to substrates.</text>
</comment>
<dbReference type="InterPro" id="IPR013083">
    <property type="entry name" value="Znf_RING/FYVE/PHD"/>
</dbReference>
<dbReference type="InterPro" id="IPR031127">
    <property type="entry name" value="E3_UB_ligase_RBR"/>
</dbReference>
<evidence type="ECO:0000256" key="13">
    <source>
        <dbReference type="PROSITE-ProRule" id="PRU00175"/>
    </source>
</evidence>
<evidence type="ECO:0000256" key="9">
    <source>
        <dbReference type="ARBA" id="ARBA00022737"/>
    </source>
</evidence>
<dbReference type="UniPathway" id="UPA00143"/>
<comment type="catalytic activity">
    <reaction evidence="1">
        <text>[E2 ubiquitin-conjugating enzyme]-S-ubiquitinyl-L-cysteine + [acceptor protein]-L-lysine = [E2 ubiquitin-conjugating enzyme]-L-cysteine + [acceptor protein]-N(6)-ubiquitinyl-L-lysine.</text>
        <dbReference type="EC" id="2.3.2.31"/>
    </reaction>
</comment>
<dbReference type="Proteomes" id="UP000290289">
    <property type="component" value="Chromosome 3"/>
</dbReference>
<dbReference type="Pfam" id="PF01485">
    <property type="entry name" value="IBR"/>
    <property type="match status" value="1"/>
</dbReference>
<evidence type="ECO:0000256" key="5">
    <source>
        <dbReference type="ARBA" id="ARBA00005884"/>
    </source>
</evidence>
<dbReference type="SMART" id="SM00647">
    <property type="entry name" value="IBR"/>
    <property type="match status" value="1"/>
</dbReference>
<evidence type="ECO:0000256" key="4">
    <source>
        <dbReference type="ARBA" id="ARBA00004906"/>
    </source>
</evidence>
<dbReference type="PROSITE" id="PS50089">
    <property type="entry name" value="ZF_RING_2"/>
    <property type="match status" value="1"/>
</dbReference>
<dbReference type="PANTHER" id="PTHR11685">
    <property type="entry name" value="RBR FAMILY RING FINGER AND IBR DOMAIN-CONTAINING"/>
    <property type="match status" value="1"/>
</dbReference>
<dbReference type="InterPro" id="IPR002867">
    <property type="entry name" value="IBR_dom"/>
</dbReference>
<evidence type="ECO:0000256" key="8">
    <source>
        <dbReference type="ARBA" id="ARBA00022723"/>
    </source>
</evidence>
<gene>
    <name evidence="16" type="ORF">DVH24_038969</name>
</gene>
<dbReference type="AlphaFoldDB" id="A0A498KG07"/>
<evidence type="ECO:0000256" key="10">
    <source>
        <dbReference type="ARBA" id="ARBA00022771"/>
    </source>
</evidence>
<reference evidence="16 17" key="1">
    <citation type="submission" date="2018-10" db="EMBL/GenBank/DDBJ databases">
        <title>A high-quality apple genome assembly.</title>
        <authorList>
            <person name="Hu J."/>
        </authorList>
    </citation>
    <scope>NUCLEOTIDE SEQUENCE [LARGE SCALE GENOMIC DNA]</scope>
    <source>
        <strain evidence="17">cv. HFTH1</strain>
        <tissue evidence="16">Young leaf</tissue>
    </source>
</reference>
<evidence type="ECO:0000259" key="14">
    <source>
        <dbReference type="PROSITE" id="PS50089"/>
    </source>
</evidence>
<dbReference type="EMBL" id="RDQH01000329">
    <property type="protein sequence ID" value="RXI04695.1"/>
    <property type="molecule type" value="Genomic_DNA"/>
</dbReference>
<accession>A0A498KG07</accession>
<comment type="cofactor">
    <cofactor evidence="2">
        <name>Zn(2+)</name>
        <dbReference type="ChEBI" id="CHEBI:29105"/>
    </cofactor>
</comment>
<dbReference type="SUPFAM" id="SSF57850">
    <property type="entry name" value="RING/U-box"/>
    <property type="match status" value="2"/>
</dbReference>
<proteinExistence type="inferred from homology"/>
<dbReference type="PROSITE" id="PS51873">
    <property type="entry name" value="TRIAD"/>
    <property type="match status" value="1"/>
</dbReference>
<dbReference type="STRING" id="3750.A0A498KG07"/>
<keyword evidence="17" id="KW-1185">Reference proteome</keyword>
<dbReference type="Gene3D" id="3.30.40.10">
    <property type="entry name" value="Zinc/RING finger domain, C3HC4 (zinc finger)"/>
    <property type="match status" value="1"/>
</dbReference>
<dbReference type="InterPro" id="IPR017907">
    <property type="entry name" value="Znf_RING_CS"/>
</dbReference>
<dbReference type="InterPro" id="IPR044066">
    <property type="entry name" value="TRIAD_supradom"/>
</dbReference>
<evidence type="ECO:0000256" key="11">
    <source>
        <dbReference type="ARBA" id="ARBA00022786"/>
    </source>
</evidence>
<keyword evidence="12" id="KW-0862">Zinc</keyword>
<comment type="caution">
    <text evidence="16">The sequence shown here is derived from an EMBL/GenBank/DDBJ whole genome shotgun (WGS) entry which is preliminary data.</text>
</comment>
<dbReference type="GO" id="GO:0061630">
    <property type="term" value="F:ubiquitin protein ligase activity"/>
    <property type="evidence" value="ECO:0007669"/>
    <property type="project" value="UniProtKB-EC"/>
</dbReference>
<evidence type="ECO:0000256" key="7">
    <source>
        <dbReference type="ARBA" id="ARBA00022679"/>
    </source>
</evidence>